<proteinExistence type="predicted"/>
<evidence type="ECO:0000256" key="4">
    <source>
        <dbReference type="ARBA" id="ARBA00023136"/>
    </source>
</evidence>
<dbReference type="InterPro" id="IPR011701">
    <property type="entry name" value="MFS"/>
</dbReference>
<gene>
    <name evidence="6" type="ORF">TTEB3V08_LOCUS2239</name>
</gene>
<keyword evidence="4 5" id="KW-0472">Membrane</keyword>
<evidence type="ECO:0000256" key="3">
    <source>
        <dbReference type="ARBA" id="ARBA00022989"/>
    </source>
</evidence>
<dbReference type="SUPFAM" id="SSF103473">
    <property type="entry name" value="MFS general substrate transporter"/>
    <property type="match status" value="1"/>
</dbReference>
<evidence type="ECO:0000256" key="2">
    <source>
        <dbReference type="ARBA" id="ARBA00022692"/>
    </source>
</evidence>
<evidence type="ECO:0000313" key="6">
    <source>
        <dbReference type="EMBL" id="CAD7454124.1"/>
    </source>
</evidence>
<feature type="transmembrane region" description="Helical" evidence="5">
    <location>
        <begin position="274"/>
        <end position="295"/>
    </location>
</feature>
<protein>
    <recommendedName>
        <fullName evidence="7">Proton-coupled folate transporter</fullName>
    </recommendedName>
</protein>
<keyword evidence="2 5" id="KW-0812">Transmembrane</keyword>
<dbReference type="PANTHER" id="PTHR23507">
    <property type="entry name" value="ZGC:174356"/>
    <property type="match status" value="1"/>
</dbReference>
<name>A0A7R9IAY7_9NEOP</name>
<dbReference type="AlphaFoldDB" id="A0A7R9IAY7"/>
<feature type="transmembrane region" description="Helical" evidence="5">
    <location>
        <begin position="208"/>
        <end position="234"/>
    </location>
</feature>
<dbReference type="PANTHER" id="PTHR23507:SF37">
    <property type="entry name" value="GH08173P"/>
    <property type="match status" value="1"/>
</dbReference>
<keyword evidence="3 5" id="KW-1133">Transmembrane helix</keyword>
<evidence type="ECO:0000256" key="5">
    <source>
        <dbReference type="SAM" id="Phobius"/>
    </source>
</evidence>
<sequence length="473" mass="53042">MQRATRDDVAVSCSPANTRDLFAPVSALLYPAMALLVCANSAPVPRLGLRSPQDYGPDSDIHVLQSGPGDTNEKRFKKCTHWLSFISVEPVMFFYMFAFMLTSVVEQAFFVNKACRVNLGYSQEICLNLTNDNFTEENKKVQVIVSNFHQNNNIASHVVPIILALVIGSWSDRRGRKLPLIMGLIGKLFYSIMVIISSTQDTWPLETIIVAASLPSALTGSDLAIFMAAFSYLSDITTPKDRTLRVSILDVVYLATMPTGIALGKYLFNLTDQSYTIMFSLNASMLLIAILYTIARLEWQTTPSQQPLNSSTNCCTDFFDKDHVIQSVKTVIKKRPHHRRVYLIILFVSMALYTFQRDEKPMSYLYTILKFKWTADEYSDYRTFQSTAYVIGKVFAVLSAADNAVPLFSATIYTQVYNATISTFPAAIFWVTVASQVIVFFLMLAIHISLGSRKLEVEESECLATDQANSEID</sequence>
<feature type="transmembrane region" description="Helical" evidence="5">
    <location>
        <begin position="246"/>
        <end position="268"/>
    </location>
</feature>
<feature type="transmembrane region" description="Helical" evidence="5">
    <location>
        <begin position="82"/>
        <end position="101"/>
    </location>
</feature>
<feature type="transmembrane region" description="Helical" evidence="5">
    <location>
        <begin position="427"/>
        <end position="446"/>
    </location>
</feature>
<feature type="transmembrane region" description="Helical" evidence="5">
    <location>
        <begin position="154"/>
        <end position="171"/>
    </location>
</feature>
<accession>A0A7R9IAY7</accession>
<dbReference type="EMBL" id="OE000512">
    <property type="protein sequence ID" value="CAD7454124.1"/>
    <property type="molecule type" value="Genomic_DNA"/>
</dbReference>
<organism evidence="6">
    <name type="scientific">Timema tahoe</name>
    <dbReference type="NCBI Taxonomy" id="61484"/>
    <lineage>
        <taxon>Eukaryota</taxon>
        <taxon>Metazoa</taxon>
        <taxon>Ecdysozoa</taxon>
        <taxon>Arthropoda</taxon>
        <taxon>Hexapoda</taxon>
        <taxon>Insecta</taxon>
        <taxon>Pterygota</taxon>
        <taxon>Neoptera</taxon>
        <taxon>Polyneoptera</taxon>
        <taxon>Phasmatodea</taxon>
        <taxon>Timematodea</taxon>
        <taxon>Timematoidea</taxon>
        <taxon>Timematidae</taxon>
        <taxon>Timema</taxon>
    </lineage>
</organism>
<feature type="transmembrane region" description="Helical" evidence="5">
    <location>
        <begin position="178"/>
        <end position="196"/>
    </location>
</feature>
<dbReference type="Pfam" id="PF07690">
    <property type="entry name" value="MFS_1"/>
    <property type="match status" value="1"/>
</dbReference>
<dbReference type="Gene3D" id="1.20.1250.20">
    <property type="entry name" value="MFS general substrate transporter like domains"/>
    <property type="match status" value="1"/>
</dbReference>
<dbReference type="GO" id="GO:0022857">
    <property type="term" value="F:transmembrane transporter activity"/>
    <property type="evidence" value="ECO:0007669"/>
    <property type="project" value="InterPro"/>
</dbReference>
<comment type="subcellular location">
    <subcellularLocation>
        <location evidence="1">Membrane</location>
        <topology evidence="1">Multi-pass membrane protein</topology>
    </subcellularLocation>
</comment>
<reference evidence="6" key="1">
    <citation type="submission" date="2020-11" db="EMBL/GenBank/DDBJ databases">
        <authorList>
            <person name="Tran Van P."/>
        </authorList>
    </citation>
    <scope>NUCLEOTIDE SEQUENCE</scope>
</reference>
<evidence type="ECO:0000256" key="1">
    <source>
        <dbReference type="ARBA" id="ARBA00004141"/>
    </source>
</evidence>
<evidence type="ECO:0008006" key="7">
    <source>
        <dbReference type="Google" id="ProtNLM"/>
    </source>
</evidence>
<feature type="transmembrane region" description="Helical" evidence="5">
    <location>
        <begin position="340"/>
        <end position="356"/>
    </location>
</feature>
<dbReference type="GO" id="GO:0016020">
    <property type="term" value="C:membrane"/>
    <property type="evidence" value="ECO:0007669"/>
    <property type="project" value="UniProtKB-SubCell"/>
</dbReference>
<dbReference type="InterPro" id="IPR036259">
    <property type="entry name" value="MFS_trans_sf"/>
</dbReference>